<dbReference type="EMBL" id="ML120366">
    <property type="protein sequence ID" value="RPB02704.1"/>
    <property type="molecule type" value="Genomic_DNA"/>
</dbReference>
<name>A0A3N4JWH6_9PEZI</name>
<dbReference type="AlphaFoldDB" id="A0A3N4JWH6"/>
<evidence type="ECO:0008006" key="4">
    <source>
        <dbReference type="Google" id="ProtNLM"/>
    </source>
</evidence>
<organism evidence="2 3">
    <name type="scientific">Choiromyces venosus 120613-1</name>
    <dbReference type="NCBI Taxonomy" id="1336337"/>
    <lineage>
        <taxon>Eukaryota</taxon>
        <taxon>Fungi</taxon>
        <taxon>Dikarya</taxon>
        <taxon>Ascomycota</taxon>
        <taxon>Pezizomycotina</taxon>
        <taxon>Pezizomycetes</taxon>
        <taxon>Pezizales</taxon>
        <taxon>Tuberaceae</taxon>
        <taxon>Choiromyces</taxon>
    </lineage>
</organism>
<keyword evidence="3" id="KW-1185">Reference proteome</keyword>
<sequence length="75" mass="8582">MEFPTILFCAFTILLPQRAVNRYSNANFSPTQCRVSCHTIRKTWIDKHSFTTPPSPKVTCQDKFVFRGVDVTGTK</sequence>
<keyword evidence="1" id="KW-0732">Signal</keyword>
<proteinExistence type="predicted"/>
<dbReference type="Proteomes" id="UP000276215">
    <property type="component" value="Unassembled WGS sequence"/>
</dbReference>
<protein>
    <recommendedName>
        <fullName evidence="4">Secreted protein</fullName>
    </recommendedName>
</protein>
<feature type="chain" id="PRO_5017946211" description="Secreted protein" evidence="1">
    <location>
        <begin position="20"/>
        <end position="75"/>
    </location>
</feature>
<evidence type="ECO:0000313" key="2">
    <source>
        <dbReference type="EMBL" id="RPB02704.1"/>
    </source>
</evidence>
<accession>A0A3N4JWH6</accession>
<evidence type="ECO:0000256" key="1">
    <source>
        <dbReference type="SAM" id="SignalP"/>
    </source>
</evidence>
<feature type="signal peptide" evidence="1">
    <location>
        <begin position="1"/>
        <end position="19"/>
    </location>
</feature>
<evidence type="ECO:0000313" key="3">
    <source>
        <dbReference type="Proteomes" id="UP000276215"/>
    </source>
</evidence>
<gene>
    <name evidence="2" type="ORF">L873DRAFT_1801680</name>
</gene>
<reference evidence="2 3" key="1">
    <citation type="journal article" date="2018" name="Nat. Ecol. Evol.">
        <title>Pezizomycetes genomes reveal the molecular basis of ectomycorrhizal truffle lifestyle.</title>
        <authorList>
            <person name="Murat C."/>
            <person name="Payen T."/>
            <person name="Noel B."/>
            <person name="Kuo A."/>
            <person name="Morin E."/>
            <person name="Chen J."/>
            <person name="Kohler A."/>
            <person name="Krizsan K."/>
            <person name="Balestrini R."/>
            <person name="Da Silva C."/>
            <person name="Montanini B."/>
            <person name="Hainaut M."/>
            <person name="Levati E."/>
            <person name="Barry K.W."/>
            <person name="Belfiori B."/>
            <person name="Cichocki N."/>
            <person name="Clum A."/>
            <person name="Dockter R.B."/>
            <person name="Fauchery L."/>
            <person name="Guy J."/>
            <person name="Iotti M."/>
            <person name="Le Tacon F."/>
            <person name="Lindquist E.A."/>
            <person name="Lipzen A."/>
            <person name="Malagnac F."/>
            <person name="Mello A."/>
            <person name="Molinier V."/>
            <person name="Miyauchi S."/>
            <person name="Poulain J."/>
            <person name="Riccioni C."/>
            <person name="Rubini A."/>
            <person name="Sitrit Y."/>
            <person name="Splivallo R."/>
            <person name="Traeger S."/>
            <person name="Wang M."/>
            <person name="Zifcakova L."/>
            <person name="Wipf D."/>
            <person name="Zambonelli A."/>
            <person name="Paolocci F."/>
            <person name="Nowrousian M."/>
            <person name="Ottonello S."/>
            <person name="Baldrian P."/>
            <person name="Spatafora J.W."/>
            <person name="Henrissat B."/>
            <person name="Nagy L.G."/>
            <person name="Aury J.M."/>
            <person name="Wincker P."/>
            <person name="Grigoriev I.V."/>
            <person name="Bonfante P."/>
            <person name="Martin F.M."/>
        </authorList>
    </citation>
    <scope>NUCLEOTIDE SEQUENCE [LARGE SCALE GENOMIC DNA]</scope>
    <source>
        <strain evidence="2 3">120613-1</strain>
    </source>
</reference>